<feature type="domain" description="Fungal lipase-type" evidence="7">
    <location>
        <begin position="92"/>
        <end position="203"/>
    </location>
</feature>
<evidence type="ECO:0000256" key="4">
    <source>
        <dbReference type="ARBA" id="ARBA00022801"/>
    </source>
</evidence>
<dbReference type="Pfam" id="PF18117">
    <property type="entry name" value="EDS1_EP"/>
    <property type="match status" value="1"/>
</dbReference>
<reference evidence="9 10" key="1">
    <citation type="submission" date="2024-11" db="EMBL/GenBank/DDBJ databases">
        <title>A near-complete genome assembly of Cinchona calisaya.</title>
        <authorList>
            <person name="Lian D.C."/>
            <person name="Zhao X.W."/>
            <person name="Wei L."/>
        </authorList>
    </citation>
    <scope>NUCLEOTIDE SEQUENCE [LARGE SCALE GENOMIC DNA]</scope>
    <source>
        <tissue evidence="9">Nenye</tissue>
    </source>
</reference>
<evidence type="ECO:0000256" key="6">
    <source>
        <dbReference type="ARBA" id="ARBA00023242"/>
    </source>
</evidence>
<keyword evidence="6" id="KW-0539">Nucleus</keyword>
<dbReference type="Gene3D" id="3.40.50.1820">
    <property type="entry name" value="alpha/beta hydrolase"/>
    <property type="match status" value="1"/>
</dbReference>
<dbReference type="InterPro" id="IPR029058">
    <property type="entry name" value="AB_hydrolase_fold"/>
</dbReference>
<organism evidence="9 10">
    <name type="scientific">Cinchona calisaya</name>
    <dbReference type="NCBI Taxonomy" id="153742"/>
    <lineage>
        <taxon>Eukaryota</taxon>
        <taxon>Viridiplantae</taxon>
        <taxon>Streptophyta</taxon>
        <taxon>Embryophyta</taxon>
        <taxon>Tracheophyta</taxon>
        <taxon>Spermatophyta</taxon>
        <taxon>Magnoliopsida</taxon>
        <taxon>eudicotyledons</taxon>
        <taxon>Gunneridae</taxon>
        <taxon>Pentapetalae</taxon>
        <taxon>asterids</taxon>
        <taxon>lamiids</taxon>
        <taxon>Gentianales</taxon>
        <taxon>Rubiaceae</taxon>
        <taxon>Cinchonoideae</taxon>
        <taxon>Cinchoneae</taxon>
        <taxon>Cinchona</taxon>
    </lineage>
</organism>
<name>A0ABD3ACE7_9GENT</name>
<keyword evidence="5" id="KW-0611">Plant defense</keyword>
<dbReference type="GO" id="GO:0005634">
    <property type="term" value="C:nucleus"/>
    <property type="evidence" value="ECO:0007669"/>
    <property type="project" value="UniProtKB-SubCell"/>
</dbReference>
<evidence type="ECO:0000256" key="5">
    <source>
        <dbReference type="ARBA" id="ARBA00022821"/>
    </source>
</evidence>
<proteinExistence type="predicted"/>
<dbReference type="SUPFAM" id="SSF53474">
    <property type="entry name" value="alpha/beta-Hydrolases"/>
    <property type="match status" value="1"/>
</dbReference>
<dbReference type="GO" id="GO:0016787">
    <property type="term" value="F:hydrolase activity"/>
    <property type="evidence" value="ECO:0007669"/>
    <property type="project" value="UniProtKB-KW"/>
</dbReference>
<dbReference type="GO" id="GO:0005737">
    <property type="term" value="C:cytoplasm"/>
    <property type="evidence" value="ECO:0007669"/>
    <property type="project" value="UniProtKB-SubCell"/>
</dbReference>
<keyword evidence="3" id="KW-0963">Cytoplasm</keyword>
<comment type="subcellular location">
    <subcellularLocation>
        <location evidence="2">Cytoplasm</location>
    </subcellularLocation>
    <subcellularLocation>
        <location evidence="1">Nucleus</location>
    </subcellularLocation>
</comment>
<dbReference type="EMBL" id="JBJUIK010000005">
    <property type="protein sequence ID" value="KAL3528220.1"/>
    <property type="molecule type" value="Genomic_DNA"/>
</dbReference>
<feature type="domain" description="EDS1 EP" evidence="8">
    <location>
        <begin position="399"/>
        <end position="603"/>
    </location>
</feature>
<accession>A0ABD3ACE7</accession>
<protein>
    <recommendedName>
        <fullName evidence="11">Lipase-like PAD4</fullName>
    </recommendedName>
</protein>
<dbReference type="PANTHER" id="PTHR47413">
    <property type="entry name" value="LIPASE-LIKE PAD4"/>
    <property type="match status" value="1"/>
</dbReference>
<evidence type="ECO:0000259" key="7">
    <source>
        <dbReference type="Pfam" id="PF01764"/>
    </source>
</evidence>
<keyword evidence="4" id="KW-0378">Hydrolase</keyword>
<dbReference type="CDD" id="cd00519">
    <property type="entry name" value="Lipase_3"/>
    <property type="match status" value="1"/>
</dbReference>
<evidence type="ECO:0000256" key="2">
    <source>
        <dbReference type="ARBA" id="ARBA00004496"/>
    </source>
</evidence>
<evidence type="ECO:0000256" key="1">
    <source>
        <dbReference type="ARBA" id="ARBA00004123"/>
    </source>
</evidence>
<evidence type="ECO:0000259" key="8">
    <source>
        <dbReference type="Pfam" id="PF18117"/>
    </source>
</evidence>
<dbReference type="Proteomes" id="UP001630127">
    <property type="component" value="Unassembled WGS sequence"/>
</dbReference>
<dbReference type="Pfam" id="PF01764">
    <property type="entry name" value="Lipase_3"/>
    <property type="match status" value="1"/>
</dbReference>
<dbReference type="InterPro" id="IPR002921">
    <property type="entry name" value="Fungal_lipase-type"/>
</dbReference>
<gene>
    <name evidence="9" type="ORF">ACH5RR_012876</name>
</gene>
<evidence type="ECO:0000313" key="9">
    <source>
        <dbReference type="EMBL" id="KAL3528220.1"/>
    </source>
</evidence>
<comment type="caution">
    <text evidence="9">The sequence shown here is derived from an EMBL/GenBank/DDBJ whole genome shotgun (WGS) entry which is preliminary data.</text>
</comment>
<dbReference type="GO" id="GO:0006952">
    <property type="term" value="P:defense response"/>
    <property type="evidence" value="ECO:0007669"/>
    <property type="project" value="UniProtKB-KW"/>
</dbReference>
<evidence type="ECO:0000313" key="10">
    <source>
        <dbReference type="Proteomes" id="UP001630127"/>
    </source>
</evidence>
<evidence type="ECO:0000256" key="3">
    <source>
        <dbReference type="ARBA" id="ARBA00022490"/>
    </source>
</evidence>
<dbReference type="PANTHER" id="PTHR47413:SF2">
    <property type="entry name" value="LIPASE-LIKE PAD4"/>
    <property type="match status" value="1"/>
</dbReference>
<evidence type="ECO:0008006" key="11">
    <source>
        <dbReference type="Google" id="ProtNLM"/>
    </source>
</evidence>
<dbReference type="InterPro" id="IPR041266">
    <property type="entry name" value="EDS1_EP"/>
</dbReference>
<dbReference type="AlphaFoldDB" id="A0ABD3ACE7"/>
<sequence length="631" mass="71803">MEAETSSFESSEMLATFLASTPLLEESWKLCAQANVDAPQSFVTKQIGDVSYVAFSGIQMLAELDASTRNLVPIDSFGNGIFSALHHHGEGEEAIMVHAGLLQLFLSFYNTPIFRYQMIEITNNSKSVIFTGHSVGGTIASLSALWFLSHLHSVSSSFPVICITFGSPMLGNESLSKSILQERWGGNFFHVVAQHDIVPRLLFAPSAPLIPYLHSFFRFWHLSMASPSMKQFSSQFSSEMKPDFYQIVLNSLEALSIGGKLDSDQGNLFWPFGSYIFCTDKGSVCLDNAISVLKLLYLMLAKGSASSSIEDHLNYENYVSKVYWQILSSKDFVEGNLPDSSFEAGIELALQSSDITPFEPVSGPAKECLKMAAKQMGRTPNLNCANLAIRLSKITPLRAQIEWYKETCDDQMGYYDSFKLRTASKKDFKVNMNRHKLAMFWNDVISMLEKNQLPYDFHKRSKWVNASQFYKLLVEPLDIAEYYRCREHSSKDHYMEHGRERRYKIFDKWWRDRKVEADPNNSRSKFAGLTQDSCFWAKVEEARDWLNRVRSEGDTRTQSLLLEKINKFDQYARGMVDRKEVSKDVLAKNSSYNLFVEEWKELKSQLELLPTHFPSFLDGGGSSSFDYILGK</sequence>
<keyword evidence="10" id="KW-1185">Reference proteome</keyword>